<evidence type="ECO:0000256" key="2">
    <source>
        <dbReference type="SAM" id="Phobius"/>
    </source>
</evidence>
<keyword evidence="2" id="KW-1133">Transmembrane helix</keyword>
<protein>
    <submittedName>
        <fullName evidence="3">Uncharacterized protein</fullName>
    </submittedName>
</protein>
<evidence type="ECO:0000313" key="6">
    <source>
        <dbReference type="Proteomes" id="UP000663852"/>
    </source>
</evidence>
<evidence type="ECO:0000313" key="5">
    <source>
        <dbReference type="Proteomes" id="UP000663828"/>
    </source>
</evidence>
<feature type="compositionally biased region" description="Low complexity" evidence="1">
    <location>
        <begin position="65"/>
        <end position="79"/>
    </location>
</feature>
<comment type="caution">
    <text evidence="3">The sequence shown here is derived from an EMBL/GenBank/DDBJ whole genome shotgun (WGS) entry which is preliminary data.</text>
</comment>
<keyword evidence="5" id="KW-1185">Reference proteome</keyword>
<dbReference type="Proteomes" id="UP000663828">
    <property type="component" value="Unassembled WGS sequence"/>
</dbReference>
<dbReference type="AlphaFoldDB" id="A0A814IM40"/>
<feature type="transmembrane region" description="Helical" evidence="2">
    <location>
        <begin position="14"/>
        <end position="40"/>
    </location>
</feature>
<accession>A0A814IM40</accession>
<organism evidence="3 6">
    <name type="scientific">Adineta ricciae</name>
    <name type="common">Rotifer</name>
    <dbReference type="NCBI Taxonomy" id="249248"/>
    <lineage>
        <taxon>Eukaryota</taxon>
        <taxon>Metazoa</taxon>
        <taxon>Spiralia</taxon>
        <taxon>Gnathifera</taxon>
        <taxon>Rotifera</taxon>
        <taxon>Eurotatoria</taxon>
        <taxon>Bdelloidea</taxon>
        <taxon>Adinetida</taxon>
        <taxon>Adinetidae</taxon>
        <taxon>Adineta</taxon>
    </lineage>
</organism>
<gene>
    <name evidence="3" type="ORF">EDS130_LOCUS16117</name>
    <name evidence="4" type="ORF">XAT740_LOCUS15981</name>
</gene>
<name>A0A814IM40_ADIRI</name>
<dbReference type="OrthoDB" id="10056670at2759"/>
<dbReference type="Proteomes" id="UP000663852">
    <property type="component" value="Unassembled WGS sequence"/>
</dbReference>
<dbReference type="EMBL" id="CAJNOR010001006">
    <property type="protein sequence ID" value="CAF1055096.1"/>
    <property type="molecule type" value="Genomic_DNA"/>
</dbReference>
<sequence length="79" mass="8938">MTSNVEEVCDGENLAIILAIYWVVYMLINAIVFAGAMYILQQCLEKKNSNHTGRKYDKIRRHSTSRASSSISLVSGHKY</sequence>
<proteinExistence type="predicted"/>
<evidence type="ECO:0000256" key="1">
    <source>
        <dbReference type="SAM" id="MobiDB-lite"/>
    </source>
</evidence>
<keyword evidence="2" id="KW-0472">Membrane</keyword>
<dbReference type="EMBL" id="CAJNOJ010000069">
    <property type="protein sequence ID" value="CAF1025370.1"/>
    <property type="molecule type" value="Genomic_DNA"/>
</dbReference>
<evidence type="ECO:0000313" key="3">
    <source>
        <dbReference type="EMBL" id="CAF1025370.1"/>
    </source>
</evidence>
<evidence type="ECO:0000313" key="4">
    <source>
        <dbReference type="EMBL" id="CAF1055096.1"/>
    </source>
</evidence>
<feature type="region of interest" description="Disordered" evidence="1">
    <location>
        <begin position="51"/>
        <end position="79"/>
    </location>
</feature>
<reference evidence="3" key="1">
    <citation type="submission" date="2021-02" db="EMBL/GenBank/DDBJ databases">
        <authorList>
            <person name="Nowell W R."/>
        </authorList>
    </citation>
    <scope>NUCLEOTIDE SEQUENCE</scope>
</reference>
<keyword evidence="2" id="KW-0812">Transmembrane</keyword>